<evidence type="ECO:0000256" key="7">
    <source>
        <dbReference type="ARBA" id="ARBA00022840"/>
    </source>
</evidence>
<gene>
    <name evidence="12" type="ORF">EEW87_010335</name>
</gene>
<feature type="transmembrane region" description="Helical" evidence="10">
    <location>
        <begin position="47"/>
        <end position="65"/>
    </location>
</feature>
<evidence type="ECO:0000256" key="1">
    <source>
        <dbReference type="ARBA" id="ARBA00000085"/>
    </source>
</evidence>
<accession>A0A5P8FNU5</accession>
<keyword evidence="3" id="KW-0597">Phosphoprotein</keyword>
<feature type="transmembrane region" description="Helical" evidence="10">
    <location>
        <begin position="71"/>
        <end position="99"/>
    </location>
</feature>
<dbReference type="GO" id="GO:0016020">
    <property type="term" value="C:membrane"/>
    <property type="evidence" value="ECO:0007669"/>
    <property type="project" value="InterPro"/>
</dbReference>
<feature type="transmembrane region" description="Helical" evidence="10">
    <location>
        <begin position="111"/>
        <end position="132"/>
    </location>
</feature>
<name>A0A5P8FNU5_9MICO</name>
<organism evidence="12 13">
    <name type="scientific">Janibacter melonis</name>
    <dbReference type="NCBI Taxonomy" id="262209"/>
    <lineage>
        <taxon>Bacteria</taxon>
        <taxon>Bacillati</taxon>
        <taxon>Actinomycetota</taxon>
        <taxon>Actinomycetes</taxon>
        <taxon>Micrococcales</taxon>
        <taxon>Intrasporangiaceae</taxon>
        <taxon>Janibacter</taxon>
    </lineage>
</organism>
<evidence type="ECO:0000256" key="3">
    <source>
        <dbReference type="ARBA" id="ARBA00022553"/>
    </source>
</evidence>
<comment type="catalytic activity">
    <reaction evidence="1">
        <text>ATP + protein L-histidine = ADP + protein N-phospho-L-histidine.</text>
        <dbReference type="EC" id="2.7.13.3"/>
    </reaction>
</comment>
<dbReference type="Gene3D" id="3.30.565.10">
    <property type="entry name" value="Histidine kinase-like ATPase, C-terminal domain"/>
    <property type="match status" value="1"/>
</dbReference>
<evidence type="ECO:0000256" key="6">
    <source>
        <dbReference type="ARBA" id="ARBA00022777"/>
    </source>
</evidence>
<dbReference type="GeneID" id="59161564"/>
<proteinExistence type="predicted"/>
<dbReference type="KEGG" id="jme:EEW87_010335"/>
<dbReference type="GO" id="GO:0046983">
    <property type="term" value="F:protein dimerization activity"/>
    <property type="evidence" value="ECO:0007669"/>
    <property type="project" value="InterPro"/>
</dbReference>
<dbReference type="PANTHER" id="PTHR24421">
    <property type="entry name" value="NITRATE/NITRITE SENSOR PROTEIN NARX-RELATED"/>
    <property type="match status" value="1"/>
</dbReference>
<dbReference type="InterPro" id="IPR036890">
    <property type="entry name" value="HATPase_C_sf"/>
</dbReference>
<dbReference type="InterPro" id="IPR050482">
    <property type="entry name" value="Sensor_HK_TwoCompSys"/>
</dbReference>
<feature type="compositionally biased region" description="Low complexity" evidence="9">
    <location>
        <begin position="388"/>
        <end position="399"/>
    </location>
</feature>
<evidence type="ECO:0000256" key="10">
    <source>
        <dbReference type="SAM" id="Phobius"/>
    </source>
</evidence>
<feature type="domain" description="Signal transduction histidine kinase subgroup 3 dimerisation and phosphoacceptor" evidence="11">
    <location>
        <begin position="191"/>
        <end position="252"/>
    </location>
</feature>
<keyword evidence="8" id="KW-0902">Two-component regulatory system</keyword>
<dbReference type="EMBL" id="CP044548">
    <property type="protein sequence ID" value="QFQ30604.2"/>
    <property type="molecule type" value="Genomic_DNA"/>
</dbReference>
<dbReference type="AlphaFoldDB" id="A0A5P8FNU5"/>
<keyword evidence="10" id="KW-0472">Membrane</keyword>
<keyword evidence="5" id="KW-0547">Nucleotide-binding</keyword>
<feature type="transmembrane region" description="Helical" evidence="10">
    <location>
        <begin position="16"/>
        <end position="35"/>
    </location>
</feature>
<dbReference type="Gene3D" id="1.20.5.1930">
    <property type="match status" value="1"/>
</dbReference>
<keyword evidence="10" id="KW-0812">Transmembrane</keyword>
<dbReference type="GO" id="GO:0005524">
    <property type="term" value="F:ATP binding"/>
    <property type="evidence" value="ECO:0007669"/>
    <property type="project" value="UniProtKB-KW"/>
</dbReference>
<dbReference type="EC" id="2.7.13.3" evidence="2"/>
<evidence type="ECO:0000256" key="9">
    <source>
        <dbReference type="SAM" id="MobiDB-lite"/>
    </source>
</evidence>
<sequence length="416" mass="44822">MTTQRRAEAIGLDLRGAALMALLGTVLVAIDLVDIWGQGTRGPSGRWWHLVPLLLLCAVMVWRRVRPLTCLALGVVVFAVETAYGGSIGSLLVIIELVYAAGLHGRGRAVVSLDWAIGIGVAASGLAVWALTGDLQDGVLTALTVFAVFGTSFWWGRSSRRSLDLLAAQRRQAQDEARLAELRAREERRGEREQMARDLHDALSGSLAAITIHAEAGLHDERSQRRALEVVRATSKDAVRELQSMLAVLRPDVPMTVSPSLADLPALVEHSRSRGTEVALRLDPDPLPELPAPTGQALYRVLQEALHNVARHAASPRAEVAVAVQDDLVLTVVSPLPQGPDRDEPGLGLGLRSMRERVEALGGHLEAGPSGDSWRVRAAVPLHRVSTRETSTYETSTRTIGTQESTQKTGTQESSA</sequence>
<dbReference type="InterPro" id="IPR011712">
    <property type="entry name" value="Sig_transdc_His_kin_sub3_dim/P"/>
</dbReference>
<evidence type="ECO:0000256" key="4">
    <source>
        <dbReference type="ARBA" id="ARBA00022679"/>
    </source>
</evidence>
<dbReference type="GO" id="GO:0000155">
    <property type="term" value="F:phosphorelay sensor kinase activity"/>
    <property type="evidence" value="ECO:0007669"/>
    <property type="project" value="InterPro"/>
</dbReference>
<keyword evidence="4" id="KW-0808">Transferase</keyword>
<dbReference type="Pfam" id="PF07730">
    <property type="entry name" value="HisKA_3"/>
    <property type="match status" value="1"/>
</dbReference>
<feature type="transmembrane region" description="Helical" evidence="10">
    <location>
        <begin position="138"/>
        <end position="156"/>
    </location>
</feature>
<reference evidence="12 13" key="1">
    <citation type="submission" date="2019-09" db="EMBL/GenBank/DDBJ databases">
        <title>Complete Genome Sequence of Janibacter melonis M714 with both human health impact and industrial applications.</title>
        <authorList>
            <person name="Jin M."/>
            <person name="Zhao Q.R."/>
        </authorList>
    </citation>
    <scope>NUCLEOTIDE SEQUENCE [LARGE SCALE GENOMIC DNA]</scope>
    <source>
        <strain evidence="12 13">M714</strain>
    </source>
</reference>
<dbReference type="PANTHER" id="PTHR24421:SF10">
    <property type="entry name" value="NITRATE_NITRITE SENSOR PROTEIN NARQ"/>
    <property type="match status" value="1"/>
</dbReference>
<evidence type="ECO:0000313" key="12">
    <source>
        <dbReference type="EMBL" id="QFQ30604.2"/>
    </source>
</evidence>
<keyword evidence="10" id="KW-1133">Transmembrane helix</keyword>
<dbReference type="CDD" id="cd16917">
    <property type="entry name" value="HATPase_UhpB-NarQ-NarX-like"/>
    <property type="match status" value="1"/>
</dbReference>
<feature type="compositionally biased region" description="Polar residues" evidence="9">
    <location>
        <begin position="400"/>
        <end position="416"/>
    </location>
</feature>
<evidence type="ECO:0000313" key="13">
    <source>
        <dbReference type="Proteomes" id="UP000271708"/>
    </source>
</evidence>
<dbReference type="Proteomes" id="UP000271708">
    <property type="component" value="Chromosome"/>
</dbReference>
<evidence type="ECO:0000259" key="11">
    <source>
        <dbReference type="Pfam" id="PF07730"/>
    </source>
</evidence>
<dbReference type="RefSeq" id="WP_123093330.1">
    <property type="nucleotide sequence ID" value="NZ_CP044548.2"/>
</dbReference>
<evidence type="ECO:0000256" key="8">
    <source>
        <dbReference type="ARBA" id="ARBA00023012"/>
    </source>
</evidence>
<feature type="region of interest" description="Disordered" evidence="9">
    <location>
        <begin position="387"/>
        <end position="416"/>
    </location>
</feature>
<evidence type="ECO:0000256" key="5">
    <source>
        <dbReference type="ARBA" id="ARBA00022741"/>
    </source>
</evidence>
<evidence type="ECO:0000256" key="2">
    <source>
        <dbReference type="ARBA" id="ARBA00012438"/>
    </source>
</evidence>
<keyword evidence="6" id="KW-0418">Kinase</keyword>
<protein>
    <recommendedName>
        <fullName evidence="2">histidine kinase</fullName>
        <ecNumber evidence="2">2.7.13.3</ecNumber>
    </recommendedName>
</protein>
<keyword evidence="7" id="KW-0067">ATP-binding</keyword>
<dbReference type="SUPFAM" id="SSF55874">
    <property type="entry name" value="ATPase domain of HSP90 chaperone/DNA topoisomerase II/histidine kinase"/>
    <property type="match status" value="1"/>
</dbReference>